<feature type="disulfide bond" evidence="8">
    <location>
        <begin position="551"/>
        <end position="569"/>
    </location>
</feature>
<evidence type="ECO:0000256" key="5">
    <source>
        <dbReference type="ARBA" id="ARBA00023157"/>
    </source>
</evidence>
<feature type="domain" description="Pacifastin" evidence="12">
    <location>
        <begin position="240"/>
        <end position="276"/>
    </location>
</feature>
<feature type="disulfide bond" evidence="8">
    <location>
        <begin position="197"/>
        <end position="215"/>
    </location>
</feature>
<feature type="region of interest" description="Disordered" evidence="9">
    <location>
        <begin position="452"/>
        <end position="536"/>
    </location>
</feature>
<feature type="domain" description="Pacifastin" evidence="12">
    <location>
        <begin position="30"/>
        <end position="63"/>
    </location>
</feature>
<keyword evidence="5 8" id="KW-1015">Disulfide bond</keyword>
<dbReference type="PRINTS" id="PR00759">
    <property type="entry name" value="BASICPTASE"/>
</dbReference>
<evidence type="ECO:0000256" key="7">
    <source>
        <dbReference type="ARBA" id="ARBA00029459"/>
    </source>
</evidence>
<dbReference type="PANTHER" id="PTHR46676:SF1">
    <property type="entry name" value="PROTEIN AMBP"/>
    <property type="match status" value="1"/>
</dbReference>
<evidence type="ECO:0000256" key="4">
    <source>
        <dbReference type="ARBA" id="ARBA00022737"/>
    </source>
</evidence>
<dbReference type="OrthoDB" id="365605at2759"/>
<feature type="domain" description="Pacifastin" evidence="12">
    <location>
        <begin position="412"/>
        <end position="445"/>
    </location>
</feature>
<evidence type="ECO:0000256" key="10">
    <source>
        <dbReference type="SAM" id="SignalP"/>
    </source>
</evidence>
<organism evidence="13 14">
    <name type="scientific">Hyalella azteca</name>
    <name type="common">Amphipod</name>
    <dbReference type="NCBI Taxonomy" id="294128"/>
    <lineage>
        <taxon>Eukaryota</taxon>
        <taxon>Metazoa</taxon>
        <taxon>Ecdysozoa</taxon>
        <taxon>Arthropoda</taxon>
        <taxon>Crustacea</taxon>
        <taxon>Multicrustacea</taxon>
        <taxon>Malacostraca</taxon>
        <taxon>Eumalacostraca</taxon>
        <taxon>Peracarida</taxon>
        <taxon>Amphipoda</taxon>
        <taxon>Senticaudata</taxon>
        <taxon>Talitrida</taxon>
        <taxon>Talitroidea</taxon>
        <taxon>Hyalellidae</taxon>
        <taxon>Hyalella</taxon>
    </lineage>
</organism>
<feature type="disulfide bond" evidence="8">
    <location>
        <begin position="673"/>
        <end position="688"/>
    </location>
</feature>
<feature type="domain" description="Pacifastin" evidence="12">
    <location>
        <begin position="184"/>
        <end position="218"/>
    </location>
</feature>
<feature type="disulfide bond" evidence="8">
    <location>
        <begin position="686"/>
        <end position="696"/>
    </location>
</feature>
<dbReference type="Gene3D" id="4.10.410.10">
    <property type="entry name" value="Pancreatic trypsin inhibitor Kunitz domain"/>
    <property type="match status" value="1"/>
</dbReference>
<feature type="disulfide bond" evidence="8">
    <location>
        <begin position="187"/>
        <end position="202"/>
    </location>
</feature>
<dbReference type="Pfam" id="PF05375">
    <property type="entry name" value="Pacifastin_I"/>
    <property type="match status" value="14"/>
</dbReference>
<feature type="domain" description="Pacifastin" evidence="12">
    <location>
        <begin position="574"/>
        <end position="607"/>
    </location>
</feature>
<feature type="domain" description="Pacifastin" evidence="12">
    <location>
        <begin position="369"/>
        <end position="402"/>
    </location>
</feature>
<feature type="disulfide bond" evidence="8">
    <location>
        <begin position="372"/>
        <end position="387"/>
    </location>
</feature>
<evidence type="ECO:0000256" key="1">
    <source>
        <dbReference type="ARBA" id="ARBA00004613"/>
    </source>
</evidence>
<comment type="caution">
    <text evidence="8">Lacks conserved residue(s) required for the propagation of feature annotation.</text>
</comment>
<feature type="disulfide bond" evidence="8">
    <location>
        <begin position="715"/>
        <end position="730"/>
    </location>
</feature>
<dbReference type="CDD" id="cd00109">
    <property type="entry name" value="Kunitz-type"/>
    <property type="match status" value="1"/>
</dbReference>
<dbReference type="InterPro" id="IPR002223">
    <property type="entry name" value="Kunitz_BPTI"/>
</dbReference>
<dbReference type="OMA" id="IHCTFSW"/>
<sequence>MRLLFAIFGLCALVLFAEATGPVESAGPRPATCTDGSSWFDGCNNCWCMGGATACSLKFCPDGTKKPPTCVDGSRWMMDNCNWCSCSSGTPVCTKRACLPAWAASSSSNSDRSLDASDTNAVRTDAAAGDAVSAAAGETDEPECEGTEGRWRVGCNWCRCNEKGFTVCTKRLCHPALLERLADTPVCEGNARWRDDCNWCSCTATGIAACTLKGCISMLPPRPAAVITSSSEDSPAADDDPTCEVTQPTDRWREDCNWCRCLHGRGACTKRGCPPGLRDRLSSTPECEGGARWKVDDCNWCSCSDGRAVCTTRACLGGDAADLPATSEEGAKYEPDCVGTSTWTESCNNCHCANGVKACTLKGCLTEVEDTCQEGAVWKKDCNWCSCTNNRPVCSRRLCPTKPAGENEGLTEVACLEGSTWKDDCNTCTCTNGHAICTLRACIGPFRRPAVIPDPRQPQIEERSQTEDRPAVIPDPRRPQIEERPQTEYRPAVIPDPRRPQIEERPQNEDRPAVIPDPRRPQVQPRPSTGVDVPRDDRDCVPGSRFSVDGCNWCTCTERGLGVCTLMACFKRMDIVCEEGARWKQGCNWCSCVGGRAACTEMACFDDVLTSPLPGATVLEDGTLEGTPASVQCKSGSRWTHQCNKCECNDDQTSVCTNDPVCDPEKSEENDTCEEGAEWKQDCNVCQCGGDGRPVCTTRKCSGSEVTTLESYEECRPGSSFREACNFCRCSNKGLKLCTKMFCLPDYKIVGPQCSNGSVFLDANNCNWCHCVDDSITCAVGRSCARRRKAATTPTRAVPAIAAVTRGRTPVPAPSDEQCVDGTSWLQDCNRCRCIAGVVACDRRACLPSPRRDERPSSFAAAPDTSRCYKPADSGPCFASFRRFRFNAENNRCEAFLYGGCAGNDNNFESASECQRTCGGDAPVLDATCDRKRCPNHREVAYMAVRGCVPEYKDGSCCPTNFKCSEIPSSGEKGCVYEGKTYDLGADVPVRDPCSRCRCSRGISDAELICVSVECPSLFQAPDPFCRQLFRLDQCCSYDKECVSPVPGAMEPPPRTDGVTCSSEGRTYQEGDKMYFDTAPCQRCVCARNYTSPYGDNCTPVDCGYDTRSVKRIRSGCVPLYYKERCCPITYICLGDKRIASDQSQANPDGVTEDVCEFGGVIVARGRQLATTETKIKCTCQTPPSVTCVQDQN</sequence>
<dbReference type="AlphaFoldDB" id="A0A8B7N147"/>
<evidence type="ECO:0000256" key="6">
    <source>
        <dbReference type="ARBA" id="ARBA00023180"/>
    </source>
</evidence>
<dbReference type="GO" id="GO:0004867">
    <property type="term" value="F:serine-type endopeptidase inhibitor activity"/>
    <property type="evidence" value="ECO:0007669"/>
    <property type="project" value="UniProtKB-UniRule"/>
</dbReference>
<feature type="disulfide bond" evidence="8">
    <location>
        <begin position="155"/>
        <end position="173"/>
    </location>
</feature>
<keyword evidence="2" id="KW-0964">Secreted</keyword>
<reference evidence="14" key="1">
    <citation type="submission" date="2025-08" db="UniProtKB">
        <authorList>
            <consortium name="RefSeq"/>
        </authorList>
    </citation>
    <scope>IDENTIFICATION</scope>
    <source>
        <tissue evidence="14">Whole organism</tissue>
    </source>
</reference>
<dbReference type="GO" id="GO:0005576">
    <property type="term" value="C:extracellular region"/>
    <property type="evidence" value="ECO:0007669"/>
    <property type="project" value="UniProtKB-SubCell"/>
</dbReference>
<dbReference type="InterPro" id="IPR036880">
    <property type="entry name" value="Kunitz_BPTI_sf"/>
</dbReference>
<comment type="subcellular location">
    <subcellularLocation>
        <location evidence="1">Secreted</location>
    </subcellularLocation>
</comment>
<feature type="disulfide bond" evidence="8">
    <location>
        <begin position="725"/>
        <end position="743"/>
    </location>
</feature>
<dbReference type="PROSITE" id="PS00280">
    <property type="entry name" value="BPTI_KUNITZ_1"/>
    <property type="match status" value="1"/>
</dbReference>
<feature type="domain" description="Pacifastin" evidence="12">
    <location>
        <begin position="141"/>
        <end position="176"/>
    </location>
</feature>
<evidence type="ECO:0000259" key="11">
    <source>
        <dbReference type="PROSITE" id="PS50279"/>
    </source>
</evidence>
<feature type="disulfide bond" evidence="8">
    <location>
        <begin position="577"/>
        <end position="592"/>
    </location>
</feature>
<feature type="disulfide bond" evidence="8">
    <location>
        <begin position="728"/>
        <end position="738"/>
    </location>
</feature>
<feature type="disulfide bond" evidence="8">
    <location>
        <begin position="819"/>
        <end position="834"/>
    </location>
</feature>
<dbReference type="GeneID" id="108665013"/>
<evidence type="ECO:0000256" key="2">
    <source>
        <dbReference type="ARBA" id="ARBA00022525"/>
    </source>
</evidence>
<dbReference type="SUPFAM" id="SSF57283">
    <property type="entry name" value="PMP inhibitors"/>
    <property type="match status" value="9"/>
</dbReference>
<feature type="domain" description="BPTI/Kunitz inhibitor" evidence="11">
    <location>
        <begin position="868"/>
        <end position="918"/>
    </location>
</feature>
<feature type="domain" description="Pacifastin" evidence="12">
    <location>
        <begin position="670"/>
        <end position="704"/>
    </location>
</feature>
<proteinExistence type="inferred from homology"/>
<feature type="region of interest" description="Disordered" evidence="9">
    <location>
        <begin position="227"/>
        <end position="246"/>
    </location>
</feature>
<feature type="domain" description="Pacifastin" evidence="12">
    <location>
        <begin position="816"/>
        <end position="849"/>
    </location>
</feature>
<protein>
    <submittedName>
        <fullName evidence="14">Kielin/chordin-like protein isoform X1</fullName>
    </submittedName>
</protein>
<dbReference type="SMART" id="SM00131">
    <property type="entry name" value="KU"/>
    <property type="match status" value="1"/>
</dbReference>
<name>A0A8B7N147_HYAAZ</name>
<feature type="domain" description="Pacifastin" evidence="12">
    <location>
        <begin position="67"/>
        <end position="101"/>
    </location>
</feature>
<feature type="disulfide bond" evidence="8">
    <location>
        <begin position="200"/>
        <end position="210"/>
    </location>
</feature>
<feature type="signal peptide" evidence="10">
    <location>
        <begin position="1"/>
        <end position="19"/>
    </location>
</feature>
<dbReference type="SMART" id="SM00215">
    <property type="entry name" value="VWC_out"/>
    <property type="match status" value="8"/>
</dbReference>
<dbReference type="InterPro" id="IPR036201">
    <property type="entry name" value="Pacifastin_dom_sf"/>
</dbReference>
<dbReference type="Pfam" id="PF00014">
    <property type="entry name" value="Kunitz_BPTI"/>
    <property type="match status" value="1"/>
</dbReference>
<evidence type="ECO:0000256" key="8">
    <source>
        <dbReference type="PROSITE-ProRule" id="PRU00776"/>
    </source>
</evidence>
<gene>
    <name evidence="14" type="primary">LOC108665013</name>
</gene>
<dbReference type="PROSITE" id="PS51446">
    <property type="entry name" value="PACIFASTIN"/>
    <property type="match status" value="14"/>
</dbReference>
<evidence type="ECO:0000256" key="9">
    <source>
        <dbReference type="SAM" id="MobiDB-lite"/>
    </source>
</evidence>
<feature type="compositionally biased region" description="Basic and acidic residues" evidence="9">
    <location>
        <begin position="496"/>
        <end position="520"/>
    </location>
</feature>
<feature type="domain" description="Pacifastin" evidence="12">
    <location>
        <begin position="334"/>
        <end position="367"/>
    </location>
</feature>
<evidence type="ECO:0000313" key="13">
    <source>
        <dbReference type="Proteomes" id="UP000694843"/>
    </source>
</evidence>
<keyword evidence="8" id="KW-0722">Serine protease inhibitor</keyword>
<feature type="compositionally biased region" description="Basic and acidic residues" evidence="9">
    <location>
        <begin position="459"/>
        <end position="487"/>
    </location>
</feature>
<feature type="domain" description="Pacifastin" evidence="12">
    <location>
        <begin position="537"/>
        <end position="572"/>
    </location>
</feature>
<feature type="disulfide bond" evidence="8">
    <location>
        <begin position="415"/>
        <end position="430"/>
    </location>
</feature>
<feature type="disulfide bond" evidence="8">
    <location>
        <begin position="554"/>
        <end position="564"/>
    </location>
</feature>
<feature type="disulfide bond" evidence="8">
    <location>
        <begin position="337"/>
        <end position="352"/>
    </location>
</feature>
<keyword evidence="3 8" id="KW-0646">Protease inhibitor</keyword>
<keyword evidence="10" id="KW-0732">Signal</keyword>
<feature type="site" description="Reactive bond" evidence="8">
    <location>
        <begin position="57"/>
        <end position="58"/>
    </location>
</feature>
<feature type="site" description="Reactive bond" evidence="8">
    <location>
        <begin position="361"/>
        <end position="362"/>
    </location>
</feature>
<dbReference type="InterPro" id="IPR029856">
    <property type="entry name" value="AMBP"/>
</dbReference>
<dbReference type="SUPFAM" id="SSF57603">
    <property type="entry name" value="FnI-like domain"/>
    <property type="match status" value="1"/>
</dbReference>
<dbReference type="PANTHER" id="PTHR46676">
    <property type="entry name" value="PROTEIN AMBP"/>
    <property type="match status" value="1"/>
</dbReference>
<feature type="disulfide bond" evidence="8">
    <location>
        <begin position="33"/>
        <end position="48"/>
    </location>
</feature>
<feature type="chain" id="PRO_5034222800" evidence="10">
    <location>
        <begin position="20"/>
        <end position="1193"/>
    </location>
</feature>
<dbReference type="PROSITE" id="PS50279">
    <property type="entry name" value="BPTI_KUNITZ_2"/>
    <property type="match status" value="1"/>
</dbReference>
<keyword evidence="13" id="KW-1185">Reference proteome</keyword>
<feature type="disulfide bond" evidence="8">
    <location>
        <begin position="158"/>
        <end position="168"/>
    </location>
</feature>
<feature type="site" description="Reactive bond" evidence="8">
    <location>
        <begin position="212"/>
        <end position="213"/>
    </location>
</feature>
<dbReference type="InterPro" id="IPR001007">
    <property type="entry name" value="VWF_dom"/>
</dbReference>
<feature type="domain" description="Pacifastin" evidence="12">
    <location>
        <begin position="284"/>
        <end position="318"/>
    </location>
</feature>
<feature type="domain" description="Pacifastin" evidence="12">
    <location>
        <begin position="712"/>
        <end position="746"/>
    </location>
</feature>
<dbReference type="InterPro" id="IPR020901">
    <property type="entry name" value="Prtase_inh_Kunz-CS"/>
</dbReference>
<dbReference type="KEGG" id="hazt:108665013"/>
<comment type="similarity">
    <text evidence="7 8">Belongs to the protease inhibitor I19 family.</text>
</comment>
<dbReference type="Proteomes" id="UP000694843">
    <property type="component" value="Unplaced"/>
</dbReference>
<evidence type="ECO:0000259" key="12">
    <source>
        <dbReference type="PROSITE" id="PS51446"/>
    </source>
</evidence>
<feature type="disulfide bond" evidence="8">
    <location>
        <begin position="683"/>
        <end position="701"/>
    </location>
</feature>
<dbReference type="RefSeq" id="XP_018007213.1">
    <property type="nucleotide sequence ID" value="XM_018151724.2"/>
</dbReference>
<evidence type="ECO:0000313" key="14">
    <source>
        <dbReference type="RefSeq" id="XP_018007213.1"/>
    </source>
</evidence>
<dbReference type="InterPro" id="IPR008037">
    <property type="entry name" value="Pacifastin_dom"/>
</dbReference>
<accession>A0A8B7N147</accession>
<keyword evidence="4" id="KW-0677">Repeat</keyword>
<evidence type="ECO:0000256" key="3">
    <source>
        <dbReference type="ARBA" id="ARBA00022690"/>
    </source>
</evidence>
<keyword evidence="6" id="KW-0325">Glycoprotein</keyword>
<dbReference type="SUPFAM" id="SSF57362">
    <property type="entry name" value="BPTI-like"/>
    <property type="match status" value="1"/>
</dbReference>